<dbReference type="Pfam" id="PF13853">
    <property type="entry name" value="7tm_4"/>
    <property type="match status" value="1"/>
</dbReference>
<dbReference type="AlphaFoldDB" id="M7BRL8"/>
<reference evidence="12" key="1">
    <citation type="journal article" date="2013" name="Nat. Genet.">
        <title>The draft genomes of soft-shell turtle and green sea turtle yield insights into the development and evolution of the turtle-specific body plan.</title>
        <authorList>
            <person name="Wang Z."/>
            <person name="Pascual-Anaya J."/>
            <person name="Zadissa A."/>
            <person name="Li W."/>
            <person name="Niimura Y."/>
            <person name="Huang Z."/>
            <person name="Li C."/>
            <person name="White S."/>
            <person name="Xiong Z."/>
            <person name="Fang D."/>
            <person name="Wang B."/>
            <person name="Ming Y."/>
            <person name="Chen Y."/>
            <person name="Zheng Y."/>
            <person name="Kuraku S."/>
            <person name="Pignatelli M."/>
            <person name="Herrero J."/>
            <person name="Beal K."/>
            <person name="Nozawa M."/>
            <person name="Li Q."/>
            <person name="Wang J."/>
            <person name="Zhang H."/>
            <person name="Yu L."/>
            <person name="Shigenobu S."/>
            <person name="Wang J."/>
            <person name="Liu J."/>
            <person name="Flicek P."/>
            <person name="Searle S."/>
            <person name="Wang J."/>
            <person name="Kuratani S."/>
            <person name="Yin Y."/>
            <person name="Aken B."/>
            <person name="Zhang G."/>
            <person name="Irie N."/>
        </authorList>
    </citation>
    <scope>NUCLEOTIDE SEQUENCE [LARGE SCALE GENOMIC DNA]</scope>
</reference>
<dbReference type="SUPFAM" id="SSF81321">
    <property type="entry name" value="Family A G protein-coupled receptor-like"/>
    <property type="match status" value="1"/>
</dbReference>
<feature type="transmembrane region" description="Helical" evidence="9">
    <location>
        <begin position="302"/>
        <end position="319"/>
    </location>
</feature>
<dbReference type="Proteomes" id="UP000031443">
    <property type="component" value="Unassembled WGS sequence"/>
</dbReference>
<evidence type="ECO:0000256" key="9">
    <source>
        <dbReference type="SAM" id="Phobius"/>
    </source>
</evidence>
<evidence type="ECO:0000256" key="4">
    <source>
        <dbReference type="ARBA" id="ARBA00022692"/>
    </source>
</evidence>
<keyword evidence="8" id="KW-0807">Transducer</keyword>
<feature type="transmembrane region" description="Helical" evidence="9">
    <location>
        <begin position="103"/>
        <end position="122"/>
    </location>
</feature>
<evidence type="ECO:0000256" key="8">
    <source>
        <dbReference type="ARBA" id="ARBA00023224"/>
    </source>
</evidence>
<dbReference type="GO" id="GO:0005886">
    <property type="term" value="C:plasma membrane"/>
    <property type="evidence" value="ECO:0007669"/>
    <property type="project" value="UniProtKB-SubCell"/>
</dbReference>
<proteinExistence type="predicted"/>
<feature type="transmembrane region" description="Helical" evidence="9">
    <location>
        <begin position="143"/>
        <end position="167"/>
    </location>
</feature>
<dbReference type="InterPro" id="IPR000276">
    <property type="entry name" value="GPCR_Rhodpsn"/>
</dbReference>
<feature type="domain" description="G-protein coupled receptors family 1 profile" evidence="10">
    <location>
        <begin position="41"/>
        <end position="320"/>
    </location>
</feature>
<evidence type="ECO:0000256" key="7">
    <source>
        <dbReference type="ARBA" id="ARBA00023136"/>
    </source>
</evidence>
<accession>M7BRL8</accession>
<dbReference type="GO" id="GO:0004930">
    <property type="term" value="F:G protein-coupled receptor activity"/>
    <property type="evidence" value="ECO:0007669"/>
    <property type="project" value="InterPro"/>
</dbReference>
<evidence type="ECO:0000256" key="5">
    <source>
        <dbReference type="ARBA" id="ARBA00022725"/>
    </source>
</evidence>
<organism evidence="11 12">
    <name type="scientific">Chelonia mydas</name>
    <name type="common">Green sea-turtle</name>
    <name type="synonym">Chelonia agassizi</name>
    <dbReference type="NCBI Taxonomy" id="8469"/>
    <lineage>
        <taxon>Eukaryota</taxon>
        <taxon>Metazoa</taxon>
        <taxon>Chordata</taxon>
        <taxon>Craniata</taxon>
        <taxon>Vertebrata</taxon>
        <taxon>Euteleostomi</taxon>
        <taxon>Archelosauria</taxon>
        <taxon>Testudinata</taxon>
        <taxon>Testudines</taxon>
        <taxon>Cryptodira</taxon>
        <taxon>Durocryptodira</taxon>
        <taxon>Americhelydia</taxon>
        <taxon>Chelonioidea</taxon>
        <taxon>Cheloniidae</taxon>
        <taxon>Chelonia</taxon>
    </lineage>
</organism>
<keyword evidence="6 9" id="KW-1133">Transmembrane helix</keyword>
<keyword evidence="12" id="KW-1185">Reference proteome</keyword>
<dbReference type="GO" id="GO:0004984">
    <property type="term" value="F:olfactory receptor activity"/>
    <property type="evidence" value="ECO:0007669"/>
    <property type="project" value="InterPro"/>
</dbReference>
<keyword evidence="11" id="KW-0675">Receptor</keyword>
<keyword evidence="3" id="KW-0716">Sensory transduction</keyword>
<dbReference type="FunFam" id="1.20.1070.10:FF:000410">
    <property type="entry name" value="Olfactory receptor 1348"/>
    <property type="match status" value="1"/>
</dbReference>
<dbReference type="PANTHER" id="PTHR26453">
    <property type="entry name" value="OLFACTORY RECEPTOR"/>
    <property type="match status" value="1"/>
</dbReference>
<comment type="subcellular location">
    <subcellularLocation>
        <location evidence="1">Cell membrane</location>
        <topology evidence="1">Multi-pass membrane protein</topology>
    </subcellularLocation>
</comment>
<dbReference type="EMBL" id="KB519994">
    <property type="protein sequence ID" value="EMP38365.1"/>
    <property type="molecule type" value="Genomic_DNA"/>
</dbReference>
<sequence length="344" mass="37936">MEPGNQTPVTEFILEGLPNTRELPSLFFLLFLLLYLLTLLGNTLTLLTVLCDPQLHALPMYCFLGHLSFLDACLSSVTVPKILAGLVGPGGRAISFGGCVAQLYAFHFLCSTECFLYTVMAYDRFLAICHPLRYSVVMSRKTCLWLGASWLAWAISFGGCVAQLYAFHFLCSTECFLYTRGDEQKDLPVAGRLDVIRLPYCGPNHVEYFVCDIPAMLKLACADTATNQVVILANIGAVVASCFLLICVSYTYIASAILKIRTAQGRQRAFSTCSAHLTLVLLYYGPPVFIYLHPSSSQASDGVVAVFYTAVTPLLKPFIYTPRNKEMKKALRKLICGQTLSLHA</sequence>
<protein>
    <submittedName>
        <fullName evidence="11">Olfactory receptor 10S1</fullName>
    </submittedName>
</protein>
<dbReference type="PRINTS" id="PR00237">
    <property type="entry name" value="GPCRRHODOPSN"/>
</dbReference>
<keyword evidence="7 9" id="KW-0472">Membrane</keyword>
<dbReference type="InterPro" id="IPR017452">
    <property type="entry name" value="GPCR_Rhodpsn_7TM"/>
</dbReference>
<keyword evidence="4 9" id="KW-0812">Transmembrane</keyword>
<evidence type="ECO:0000256" key="2">
    <source>
        <dbReference type="ARBA" id="ARBA00022475"/>
    </source>
</evidence>
<evidence type="ECO:0000256" key="1">
    <source>
        <dbReference type="ARBA" id="ARBA00004651"/>
    </source>
</evidence>
<evidence type="ECO:0000256" key="6">
    <source>
        <dbReference type="ARBA" id="ARBA00022989"/>
    </source>
</evidence>
<name>M7BRL8_CHEMY</name>
<evidence type="ECO:0000256" key="3">
    <source>
        <dbReference type="ARBA" id="ARBA00022606"/>
    </source>
</evidence>
<feature type="transmembrane region" description="Helical" evidence="9">
    <location>
        <begin position="235"/>
        <end position="258"/>
    </location>
</feature>
<evidence type="ECO:0000313" key="11">
    <source>
        <dbReference type="EMBL" id="EMP38365.1"/>
    </source>
</evidence>
<feature type="transmembrane region" description="Helical" evidence="9">
    <location>
        <begin position="270"/>
        <end position="290"/>
    </location>
</feature>
<dbReference type="PROSITE" id="PS50262">
    <property type="entry name" value="G_PROTEIN_RECEP_F1_2"/>
    <property type="match status" value="1"/>
</dbReference>
<evidence type="ECO:0000313" key="12">
    <source>
        <dbReference type="Proteomes" id="UP000031443"/>
    </source>
</evidence>
<keyword evidence="5" id="KW-0552">Olfaction</keyword>
<feature type="transmembrane region" description="Helical" evidence="9">
    <location>
        <begin position="26"/>
        <end position="49"/>
    </location>
</feature>
<keyword evidence="2" id="KW-1003">Cell membrane</keyword>
<dbReference type="InterPro" id="IPR000725">
    <property type="entry name" value="Olfact_rcpt"/>
</dbReference>
<dbReference type="Gene3D" id="1.20.1070.10">
    <property type="entry name" value="Rhodopsin 7-helix transmembrane proteins"/>
    <property type="match status" value="1"/>
</dbReference>
<feature type="transmembrane region" description="Helical" evidence="9">
    <location>
        <begin position="61"/>
        <end position="83"/>
    </location>
</feature>
<evidence type="ECO:0000259" key="10">
    <source>
        <dbReference type="PROSITE" id="PS50262"/>
    </source>
</evidence>
<gene>
    <name evidence="11" type="ORF">UY3_04427</name>
</gene>